<dbReference type="EMBL" id="GBRH01173927">
    <property type="protein sequence ID" value="JAE23969.1"/>
    <property type="molecule type" value="Transcribed_RNA"/>
</dbReference>
<reference evidence="1" key="1">
    <citation type="submission" date="2014-09" db="EMBL/GenBank/DDBJ databases">
        <authorList>
            <person name="Magalhaes I.L.F."/>
            <person name="Oliveira U."/>
            <person name="Santos F.R."/>
            <person name="Vidigal T.H.D.A."/>
            <person name="Brescovit A.D."/>
            <person name="Santos A.J."/>
        </authorList>
    </citation>
    <scope>NUCLEOTIDE SEQUENCE</scope>
    <source>
        <tissue evidence="1">Shoot tissue taken approximately 20 cm above the soil surface</tissue>
    </source>
</reference>
<reference evidence="1" key="2">
    <citation type="journal article" date="2015" name="Data Brief">
        <title>Shoot transcriptome of the giant reed, Arundo donax.</title>
        <authorList>
            <person name="Barrero R.A."/>
            <person name="Guerrero F.D."/>
            <person name="Moolhuijzen P."/>
            <person name="Goolsby J.A."/>
            <person name="Tidwell J."/>
            <person name="Bellgard S.E."/>
            <person name="Bellgard M.I."/>
        </authorList>
    </citation>
    <scope>NUCLEOTIDE SEQUENCE</scope>
    <source>
        <tissue evidence="1">Shoot tissue taken approximately 20 cm above the soil surface</tissue>
    </source>
</reference>
<accession>A0A0A9GKL0</accession>
<proteinExistence type="predicted"/>
<protein>
    <submittedName>
        <fullName evidence="1">Uncharacterized protein</fullName>
    </submittedName>
</protein>
<sequence>MGNLAISLANKLMIWYNLRSNNLTVVIYNG</sequence>
<dbReference type="AlphaFoldDB" id="A0A0A9GKL0"/>
<name>A0A0A9GKL0_ARUDO</name>
<organism evidence="1">
    <name type="scientific">Arundo donax</name>
    <name type="common">Giant reed</name>
    <name type="synonym">Donax arundinaceus</name>
    <dbReference type="NCBI Taxonomy" id="35708"/>
    <lineage>
        <taxon>Eukaryota</taxon>
        <taxon>Viridiplantae</taxon>
        <taxon>Streptophyta</taxon>
        <taxon>Embryophyta</taxon>
        <taxon>Tracheophyta</taxon>
        <taxon>Spermatophyta</taxon>
        <taxon>Magnoliopsida</taxon>
        <taxon>Liliopsida</taxon>
        <taxon>Poales</taxon>
        <taxon>Poaceae</taxon>
        <taxon>PACMAD clade</taxon>
        <taxon>Arundinoideae</taxon>
        <taxon>Arundineae</taxon>
        <taxon>Arundo</taxon>
    </lineage>
</organism>
<evidence type="ECO:0000313" key="1">
    <source>
        <dbReference type="EMBL" id="JAE23969.1"/>
    </source>
</evidence>